<dbReference type="Gene3D" id="1.10.420.10">
    <property type="entry name" value="Peroxidase, domain 2"/>
    <property type="match status" value="1"/>
</dbReference>
<comment type="cofactor">
    <cofactor evidence="2">
        <name>heme b</name>
        <dbReference type="ChEBI" id="CHEBI:60344"/>
    </cofactor>
</comment>
<dbReference type="GO" id="GO:0140825">
    <property type="term" value="F:lactoperoxidase activity"/>
    <property type="evidence" value="ECO:0007669"/>
    <property type="project" value="UniProtKB-EC"/>
</dbReference>
<evidence type="ECO:0000256" key="8">
    <source>
        <dbReference type="PIRSR" id="PIRSR600823-1"/>
    </source>
</evidence>
<evidence type="ECO:0000256" key="3">
    <source>
        <dbReference type="ARBA" id="ARBA00022559"/>
    </source>
</evidence>
<dbReference type="PANTHER" id="PTHR31517">
    <property type="match status" value="1"/>
</dbReference>
<feature type="active site" description="Proton acceptor" evidence="8">
    <location>
        <position position="117"/>
    </location>
</feature>
<dbReference type="PROSITE" id="PS50873">
    <property type="entry name" value="PEROXIDASE_4"/>
    <property type="match status" value="1"/>
</dbReference>
<dbReference type="InterPro" id="IPR019794">
    <property type="entry name" value="Peroxidases_AS"/>
</dbReference>
<feature type="signal peptide" evidence="13">
    <location>
        <begin position="1"/>
        <end position="20"/>
    </location>
</feature>
<feature type="binding site" evidence="9">
    <location>
        <position position="118"/>
    </location>
    <ligand>
        <name>Ca(2+)</name>
        <dbReference type="ChEBI" id="CHEBI:29108"/>
        <label>1</label>
    </ligand>
</feature>
<keyword evidence="16" id="KW-1185">Reference proteome</keyword>
<dbReference type="InterPro" id="IPR010255">
    <property type="entry name" value="Haem_peroxidase_sf"/>
</dbReference>
<protein>
    <recommendedName>
        <fullName evidence="14">Plant heme peroxidase family profile domain-containing protein</fullName>
    </recommendedName>
</protein>
<accession>A0A835IHF2</accession>
<evidence type="ECO:0000256" key="4">
    <source>
        <dbReference type="ARBA" id="ARBA00022617"/>
    </source>
</evidence>
<evidence type="ECO:0000313" key="15">
    <source>
        <dbReference type="EMBL" id="KAF9616497.1"/>
    </source>
</evidence>
<keyword evidence="13" id="KW-0732">Signal</keyword>
<keyword evidence="6" id="KW-0560">Oxidoreductase</keyword>
<dbReference type="OrthoDB" id="2113341at2759"/>
<dbReference type="GO" id="GO:0006979">
    <property type="term" value="P:response to oxidative stress"/>
    <property type="evidence" value="ECO:0007669"/>
    <property type="project" value="InterPro"/>
</dbReference>
<keyword evidence="9" id="KW-0106">Calcium</keyword>
<feature type="domain" description="Plant heme peroxidase family profile" evidence="14">
    <location>
        <begin position="76"/>
        <end position="275"/>
    </location>
</feature>
<comment type="catalytic activity">
    <reaction evidence="1">
        <text>2 a phenolic donor + H2O2 = 2 a phenolic radical donor + 2 H2O</text>
        <dbReference type="Rhea" id="RHEA:56136"/>
        <dbReference type="ChEBI" id="CHEBI:15377"/>
        <dbReference type="ChEBI" id="CHEBI:16240"/>
        <dbReference type="ChEBI" id="CHEBI:139520"/>
        <dbReference type="ChEBI" id="CHEBI:139521"/>
        <dbReference type="EC" id="1.11.1.7"/>
    </reaction>
</comment>
<dbReference type="PANTHER" id="PTHR31517:SF48">
    <property type="entry name" value="PEROXIDASE 16-RELATED"/>
    <property type="match status" value="1"/>
</dbReference>
<dbReference type="Pfam" id="PF00141">
    <property type="entry name" value="peroxidase"/>
    <property type="match status" value="1"/>
</dbReference>
<keyword evidence="11" id="KW-1015">Disulfide bond</keyword>
<evidence type="ECO:0000256" key="13">
    <source>
        <dbReference type="SAM" id="SignalP"/>
    </source>
</evidence>
<evidence type="ECO:0000259" key="14">
    <source>
        <dbReference type="PROSITE" id="PS50873"/>
    </source>
</evidence>
<comment type="similarity">
    <text evidence="12">Belongs to the peroxidase family.</text>
</comment>
<gene>
    <name evidence="15" type="ORF">IFM89_029794</name>
</gene>
<dbReference type="EMBL" id="JADFTS010000003">
    <property type="protein sequence ID" value="KAF9616497.1"/>
    <property type="molecule type" value="Genomic_DNA"/>
</dbReference>
<feature type="chain" id="PRO_5032464571" description="Plant heme peroxidase family profile domain-containing protein" evidence="13">
    <location>
        <begin position="21"/>
        <end position="279"/>
    </location>
</feature>
<dbReference type="PROSITE" id="PS00436">
    <property type="entry name" value="PEROXIDASE_2"/>
    <property type="match status" value="1"/>
</dbReference>
<keyword evidence="3" id="KW-0575">Peroxidase</keyword>
<dbReference type="InterPro" id="IPR000823">
    <property type="entry name" value="Peroxidase_pln"/>
</dbReference>
<keyword evidence="5 9" id="KW-0479">Metal-binding</keyword>
<dbReference type="GO" id="GO:0020037">
    <property type="term" value="F:heme binding"/>
    <property type="evidence" value="ECO:0007669"/>
    <property type="project" value="InterPro"/>
</dbReference>
<organism evidence="15 16">
    <name type="scientific">Coptis chinensis</name>
    <dbReference type="NCBI Taxonomy" id="261450"/>
    <lineage>
        <taxon>Eukaryota</taxon>
        <taxon>Viridiplantae</taxon>
        <taxon>Streptophyta</taxon>
        <taxon>Embryophyta</taxon>
        <taxon>Tracheophyta</taxon>
        <taxon>Spermatophyta</taxon>
        <taxon>Magnoliopsida</taxon>
        <taxon>Ranunculales</taxon>
        <taxon>Ranunculaceae</taxon>
        <taxon>Coptidoideae</taxon>
        <taxon>Coptis</taxon>
    </lineage>
</organism>
<feature type="disulfide bond" evidence="11">
    <location>
        <begin position="133"/>
        <end position="271"/>
    </location>
</feature>
<dbReference type="PRINTS" id="PR00458">
    <property type="entry name" value="PEROXIDASE"/>
</dbReference>
<proteinExistence type="inferred from homology"/>
<dbReference type="Gene3D" id="1.10.520.10">
    <property type="match status" value="3"/>
</dbReference>
<feature type="site" description="Transition state stabilizer" evidence="10">
    <location>
        <position position="113"/>
    </location>
</feature>
<comment type="caution">
    <text evidence="15">The sequence shown here is derived from an EMBL/GenBank/DDBJ whole genome shotgun (WGS) entry which is preliminary data.</text>
</comment>
<dbReference type="PRINTS" id="PR00461">
    <property type="entry name" value="PLPEROXIDASE"/>
</dbReference>
<evidence type="ECO:0000256" key="1">
    <source>
        <dbReference type="ARBA" id="ARBA00000189"/>
    </source>
</evidence>
<evidence type="ECO:0000256" key="12">
    <source>
        <dbReference type="RuleBase" id="RU004241"/>
    </source>
</evidence>
<dbReference type="Proteomes" id="UP000631114">
    <property type="component" value="Unassembled WGS sequence"/>
</dbReference>
<sequence length="279" mass="31294">MWEIAKKLSIIVLTVSLVLSLGNQSGEETSKDNDVADTSSSSFSILVPPSFFMDYSFVLSNNDMKITTTSFKNELNLEYDFYRDTCPQAEQIVRSIVRYLYKKHSKIAPALLRLVFHDCFIQIEDVCPATVSCADILVLAAREGIAMAGGPYYPLYTGRRDSLMSFPEVGFFHNRLYNFAGSGGPDPSLEPGFLNQMRSRWFVTHYYKRLVEGKGILHAVQQLMASEATASWVQTYSLDGPLFQRDFAQVMIKLSSLRVLTSPLGQIRLNCSMVSSEGL</sequence>
<dbReference type="GO" id="GO:0046872">
    <property type="term" value="F:metal ion binding"/>
    <property type="evidence" value="ECO:0007669"/>
    <property type="project" value="UniProtKB-KW"/>
</dbReference>
<evidence type="ECO:0000256" key="11">
    <source>
        <dbReference type="PIRSR" id="PIRSR600823-5"/>
    </source>
</evidence>
<keyword evidence="4" id="KW-0349">Heme</keyword>
<reference evidence="15 16" key="1">
    <citation type="submission" date="2020-10" db="EMBL/GenBank/DDBJ databases">
        <title>The Coptis chinensis genome and diversification of protoberbering-type alkaloids.</title>
        <authorList>
            <person name="Wang B."/>
            <person name="Shu S."/>
            <person name="Song C."/>
            <person name="Liu Y."/>
        </authorList>
    </citation>
    <scope>NUCLEOTIDE SEQUENCE [LARGE SCALE GENOMIC DNA]</scope>
    <source>
        <strain evidence="15">HL-2020</strain>
        <tissue evidence="15">Leaf</tissue>
    </source>
</reference>
<evidence type="ECO:0000256" key="9">
    <source>
        <dbReference type="PIRSR" id="PIRSR600823-3"/>
    </source>
</evidence>
<evidence type="ECO:0000256" key="5">
    <source>
        <dbReference type="ARBA" id="ARBA00022723"/>
    </source>
</evidence>
<evidence type="ECO:0000256" key="7">
    <source>
        <dbReference type="ARBA" id="ARBA00023004"/>
    </source>
</evidence>
<evidence type="ECO:0000313" key="16">
    <source>
        <dbReference type="Proteomes" id="UP000631114"/>
    </source>
</evidence>
<dbReference type="AlphaFoldDB" id="A0A835IHF2"/>
<name>A0A835IHF2_9MAGN</name>
<evidence type="ECO:0000256" key="2">
    <source>
        <dbReference type="ARBA" id="ARBA00001970"/>
    </source>
</evidence>
<dbReference type="SUPFAM" id="SSF48113">
    <property type="entry name" value="Heme-dependent peroxidases"/>
    <property type="match status" value="1"/>
</dbReference>
<keyword evidence="7" id="KW-0408">Iron</keyword>
<comment type="cofactor">
    <cofactor evidence="9">
        <name>Ca(2+)</name>
        <dbReference type="ChEBI" id="CHEBI:29108"/>
    </cofactor>
    <text evidence="9">Binds 2 calcium ions per subunit.</text>
</comment>
<dbReference type="InterPro" id="IPR002016">
    <property type="entry name" value="Haem_peroxidase"/>
</dbReference>
<feature type="disulfide bond" evidence="11">
    <location>
        <begin position="86"/>
        <end position="127"/>
    </location>
</feature>
<evidence type="ECO:0000256" key="6">
    <source>
        <dbReference type="ARBA" id="ARBA00023002"/>
    </source>
</evidence>
<evidence type="ECO:0000256" key="10">
    <source>
        <dbReference type="PIRSR" id="PIRSR600823-4"/>
    </source>
</evidence>